<keyword evidence="2" id="KW-0472">Membrane</keyword>
<proteinExistence type="predicted"/>
<sequence>MIRALQLHSARRVTERRFQLQLSDGWPPAPAPEQRTVNVVADPTTVCCILLPIGLVHFIAGITMLSVMLASAEDPSVALAVGMLLLALSGLATLCCCCVFCSCCCGRISPAGRPPSEDHRLLTALHSSQLISMGALLFSICGTFSFASAREPVEPGVQNAGWLLLWTVFVEFPTVVVIQLILIRPYMKARQLRREKAHRAKLRTERRVERTASGVAEPRPQATMGAAVLMLQQPPCQVPGMPPVPLDVNEDDLNGARRESTISDDVSIVLAERFPPAYLTVIRESECPDENLPPRYSSLSVARPPNYPHTQRPLIGSSSRRSSMRSISSLPPTYIEALSPVDV</sequence>
<keyword evidence="2" id="KW-0812">Transmembrane</keyword>
<feature type="region of interest" description="Disordered" evidence="1">
    <location>
        <begin position="289"/>
        <end position="327"/>
    </location>
</feature>
<keyword evidence="2" id="KW-1133">Transmembrane helix</keyword>
<feature type="transmembrane region" description="Helical" evidence="2">
    <location>
        <begin position="45"/>
        <end position="70"/>
    </location>
</feature>
<evidence type="ECO:0000256" key="2">
    <source>
        <dbReference type="SAM" id="Phobius"/>
    </source>
</evidence>
<reference evidence="4" key="1">
    <citation type="submission" date="2017-01" db="EMBL/GenBank/DDBJ databases">
        <title>Comparative genomics of anhydrobiosis in the tardigrade Hypsibius dujardini.</title>
        <authorList>
            <person name="Yoshida Y."/>
            <person name="Koutsovoulos G."/>
            <person name="Laetsch D."/>
            <person name="Stevens L."/>
            <person name="Kumar S."/>
            <person name="Horikawa D."/>
            <person name="Ishino K."/>
            <person name="Komine S."/>
            <person name="Tomita M."/>
            <person name="Blaxter M."/>
            <person name="Arakawa K."/>
        </authorList>
    </citation>
    <scope>NUCLEOTIDE SEQUENCE [LARGE SCALE GENOMIC DNA]</scope>
    <source>
        <strain evidence="4">Z151</strain>
    </source>
</reference>
<comment type="caution">
    <text evidence="3">The sequence shown here is derived from an EMBL/GenBank/DDBJ whole genome shotgun (WGS) entry which is preliminary data.</text>
</comment>
<name>A0A1W0WLW9_HYPEX</name>
<dbReference type="Proteomes" id="UP000192578">
    <property type="component" value="Unassembled WGS sequence"/>
</dbReference>
<gene>
    <name evidence="3" type="ORF">BV898_09682</name>
</gene>
<feature type="transmembrane region" description="Helical" evidence="2">
    <location>
        <begin position="76"/>
        <end position="109"/>
    </location>
</feature>
<evidence type="ECO:0000313" key="3">
    <source>
        <dbReference type="EMBL" id="OQV16198.1"/>
    </source>
</evidence>
<evidence type="ECO:0000256" key="1">
    <source>
        <dbReference type="SAM" id="MobiDB-lite"/>
    </source>
</evidence>
<organism evidence="3 4">
    <name type="scientific">Hypsibius exemplaris</name>
    <name type="common">Freshwater tardigrade</name>
    <dbReference type="NCBI Taxonomy" id="2072580"/>
    <lineage>
        <taxon>Eukaryota</taxon>
        <taxon>Metazoa</taxon>
        <taxon>Ecdysozoa</taxon>
        <taxon>Tardigrada</taxon>
        <taxon>Eutardigrada</taxon>
        <taxon>Parachela</taxon>
        <taxon>Hypsibioidea</taxon>
        <taxon>Hypsibiidae</taxon>
        <taxon>Hypsibius</taxon>
    </lineage>
</organism>
<dbReference type="AlphaFoldDB" id="A0A1W0WLW9"/>
<feature type="transmembrane region" description="Helical" evidence="2">
    <location>
        <begin position="161"/>
        <end position="183"/>
    </location>
</feature>
<feature type="transmembrane region" description="Helical" evidence="2">
    <location>
        <begin position="130"/>
        <end position="149"/>
    </location>
</feature>
<evidence type="ECO:0000313" key="4">
    <source>
        <dbReference type="Proteomes" id="UP000192578"/>
    </source>
</evidence>
<protein>
    <submittedName>
        <fullName evidence="3">Uncharacterized protein</fullName>
    </submittedName>
</protein>
<accession>A0A1W0WLW9</accession>
<feature type="compositionally biased region" description="Low complexity" evidence="1">
    <location>
        <begin position="317"/>
        <end position="327"/>
    </location>
</feature>
<keyword evidence="4" id="KW-1185">Reference proteome</keyword>
<dbReference type="EMBL" id="MTYJ01000077">
    <property type="protein sequence ID" value="OQV16198.1"/>
    <property type="molecule type" value="Genomic_DNA"/>
</dbReference>